<dbReference type="Gene3D" id="3.40.50.720">
    <property type="entry name" value="NAD(P)-binding Rossmann-like Domain"/>
    <property type="match status" value="1"/>
</dbReference>
<protein>
    <submittedName>
        <fullName evidence="4">Saccharopine dehydrogenase-domain-containing protein</fullName>
    </submittedName>
</protein>
<gene>
    <name evidence="4" type="ORF">F5891DRAFT_1128263</name>
</gene>
<name>A0AAD4E9K4_9AGAM</name>
<evidence type="ECO:0000256" key="2">
    <source>
        <dbReference type="SAM" id="Phobius"/>
    </source>
</evidence>
<keyword evidence="5" id="KW-1185">Reference proteome</keyword>
<dbReference type="GO" id="GO:0005739">
    <property type="term" value="C:mitochondrion"/>
    <property type="evidence" value="ECO:0007669"/>
    <property type="project" value="TreeGrafter"/>
</dbReference>
<dbReference type="AlphaFoldDB" id="A0AAD4E9K4"/>
<organism evidence="4 5">
    <name type="scientific">Suillus fuscotomentosus</name>
    <dbReference type="NCBI Taxonomy" id="1912939"/>
    <lineage>
        <taxon>Eukaryota</taxon>
        <taxon>Fungi</taxon>
        <taxon>Dikarya</taxon>
        <taxon>Basidiomycota</taxon>
        <taxon>Agaricomycotina</taxon>
        <taxon>Agaricomycetes</taxon>
        <taxon>Agaricomycetidae</taxon>
        <taxon>Boletales</taxon>
        <taxon>Suillineae</taxon>
        <taxon>Suillaceae</taxon>
        <taxon>Suillus</taxon>
    </lineage>
</organism>
<dbReference type="EMBL" id="JABBWK010000024">
    <property type="protein sequence ID" value="KAG1900949.1"/>
    <property type="molecule type" value="Genomic_DNA"/>
</dbReference>
<dbReference type="Proteomes" id="UP001195769">
    <property type="component" value="Unassembled WGS sequence"/>
</dbReference>
<reference evidence="4" key="1">
    <citation type="journal article" date="2020" name="New Phytol.">
        <title>Comparative genomics reveals dynamic genome evolution in host specialist ectomycorrhizal fungi.</title>
        <authorList>
            <person name="Lofgren L.A."/>
            <person name="Nguyen N.H."/>
            <person name="Vilgalys R."/>
            <person name="Ruytinx J."/>
            <person name="Liao H.L."/>
            <person name="Branco S."/>
            <person name="Kuo A."/>
            <person name="LaButti K."/>
            <person name="Lipzen A."/>
            <person name="Andreopoulos W."/>
            <person name="Pangilinan J."/>
            <person name="Riley R."/>
            <person name="Hundley H."/>
            <person name="Na H."/>
            <person name="Barry K."/>
            <person name="Grigoriev I.V."/>
            <person name="Stajich J.E."/>
            <person name="Kennedy P.G."/>
        </authorList>
    </citation>
    <scope>NUCLEOTIDE SEQUENCE</scope>
    <source>
        <strain evidence="4">FC203</strain>
    </source>
</reference>
<dbReference type="InterPro" id="IPR036291">
    <property type="entry name" value="NAD(P)-bd_dom_sf"/>
</dbReference>
<dbReference type="GO" id="GO:0005886">
    <property type="term" value="C:plasma membrane"/>
    <property type="evidence" value="ECO:0007669"/>
    <property type="project" value="TreeGrafter"/>
</dbReference>
<dbReference type="GeneID" id="64658559"/>
<dbReference type="GO" id="GO:0009247">
    <property type="term" value="P:glycolipid biosynthetic process"/>
    <property type="evidence" value="ECO:0007669"/>
    <property type="project" value="TreeGrafter"/>
</dbReference>
<dbReference type="SUPFAM" id="SSF51735">
    <property type="entry name" value="NAD(P)-binding Rossmann-fold domains"/>
    <property type="match status" value="1"/>
</dbReference>
<dbReference type="GO" id="GO:0005811">
    <property type="term" value="C:lipid droplet"/>
    <property type="evidence" value="ECO:0007669"/>
    <property type="project" value="TreeGrafter"/>
</dbReference>
<evidence type="ECO:0000256" key="1">
    <source>
        <dbReference type="ARBA" id="ARBA00038048"/>
    </source>
</evidence>
<sequence length="447" mass="48634">MVDIVVLGATGYTGRLIAQYLATHPQRSSFTFGLAARSQSALEKVLKGLNLSKDDVPAFIMDVTNPSDVVAVVQQAKVVINTIGPYWRWGTSVVRACVHHGKHYVDLTGEVHWIKDIIFELDYAAVKSGSIVVPCCGLDSVPSDILAFVANKTLKSFGGPSTTIDLSTSAWKLGGASISGGTFSTILTALEDVPKHKLLAIRQNFALSPVEGTHSARPRMLYTLPYSDRPVYGAWYFMAITNSQVVQRSWGLYELARRLNHHNATAVAPFSYGPNFKYEEFVILPNALYAMIYSIVFAAIAALLVCFQPVRYLLPVLVAEEMTARWLARRIMPGPGEGPSEKQLRSGSVKITNITTSSPNSQGEKIVVQSIFRGRGDPGYFLSSVMISECALALALDGAILPQISTGGGILTPMTAFGDVLVERLRRSGYVDIESELLVGTEARKTR</sequence>
<dbReference type="PANTHER" id="PTHR12286">
    <property type="entry name" value="SACCHAROPINE DEHYDROGENASE-LIKE OXIDOREDUCTASE"/>
    <property type="match status" value="1"/>
</dbReference>
<dbReference type="InterPro" id="IPR005097">
    <property type="entry name" value="Sacchrp_dh_NADP-bd"/>
</dbReference>
<proteinExistence type="inferred from homology"/>
<comment type="similarity">
    <text evidence="1">Belongs to the saccharopine dehydrogenase family.</text>
</comment>
<keyword evidence="2" id="KW-1133">Transmembrane helix</keyword>
<keyword evidence="2" id="KW-0472">Membrane</keyword>
<evidence type="ECO:0000313" key="5">
    <source>
        <dbReference type="Proteomes" id="UP001195769"/>
    </source>
</evidence>
<dbReference type="PANTHER" id="PTHR12286:SF5">
    <property type="entry name" value="SACCHAROPINE DEHYDROGENASE-LIKE OXIDOREDUCTASE"/>
    <property type="match status" value="1"/>
</dbReference>
<evidence type="ECO:0000313" key="4">
    <source>
        <dbReference type="EMBL" id="KAG1900949.1"/>
    </source>
</evidence>
<feature type="domain" description="Saccharopine dehydrogenase NADP binding" evidence="3">
    <location>
        <begin position="4"/>
        <end position="133"/>
    </location>
</feature>
<evidence type="ECO:0000259" key="3">
    <source>
        <dbReference type="Pfam" id="PF03435"/>
    </source>
</evidence>
<dbReference type="InterPro" id="IPR051276">
    <property type="entry name" value="Saccharopine_DH-like_oxidrdct"/>
</dbReference>
<comment type="caution">
    <text evidence="4">The sequence shown here is derived from an EMBL/GenBank/DDBJ whole genome shotgun (WGS) entry which is preliminary data.</text>
</comment>
<dbReference type="Pfam" id="PF03435">
    <property type="entry name" value="Sacchrp_dh_NADP"/>
    <property type="match status" value="1"/>
</dbReference>
<feature type="transmembrane region" description="Helical" evidence="2">
    <location>
        <begin position="287"/>
        <end position="307"/>
    </location>
</feature>
<accession>A0AAD4E9K4</accession>
<keyword evidence="2" id="KW-0812">Transmembrane</keyword>
<dbReference type="RefSeq" id="XP_041226525.1">
    <property type="nucleotide sequence ID" value="XM_041364261.1"/>
</dbReference>